<evidence type="ECO:0000256" key="6">
    <source>
        <dbReference type="ARBA" id="ARBA00023136"/>
    </source>
</evidence>
<dbReference type="KEGG" id="mik:FOE78_16520"/>
<reference evidence="9 10" key="1">
    <citation type="submission" date="2019-07" db="EMBL/GenBank/DDBJ databases">
        <title>Microlunatus dokdonensis sp. nov. isolated from the rhizospheric soil of the wild plant Elymus tsukushiensis.</title>
        <authorList>
            <person name="Ghim S.-Y."/>
            <person name="Hwang Y.-J."/>
            <person name="Son J.-S."/>
            <person name="Shin J.-H."/>
        </authorList>
    </citation>
    <scope>NUCLEOTIDE SEQUENCE [LARGE SCALE GENOMIC DNA]</scope>
    <source>
        <strain evidence="9 10">KUDC0627</strain>
    </source>
</reference>
<dbReference type="InterPro" id="IPR000515">
    <property type="entry name" value="MetI-like"/>
</dbReference>
<keyword evidence="4 7" id="KW-0812">Transmembrane</keyword>
<evidence type="ECO:0000256" key="1">
    <source>
        <dbReference type="ARBA" id="ARBA00004651"/>
    </source>
</evidence>
<keyword evidence="2 7" id="KW-0813">Transport</keyword>
<gene>
    <name evidence="9" type="ORF">FOE78_16520</name>
</gene>
<feature type="domain" description="ABC transmembrane type-1" evidence="8">
    <location>
        <begin position="50"/>
        <end position="259"/>
    </location>
</feature>
<dbReference type="EMBL" id="CP041692">
    <property type="protein sequence ID" value="QDP98862.1"/>
    <property type="molecule type" value="Genomic_DNA"/>
</dbReference>
<evidence type="ECO:0000256" key="5">
    <source>
        <dbReference type="ARBA" id="ARBA00022989"/>
    </source>
</evidence>
<dbReference type="GO" id="GO:0055085">
    <property type="term" value="P:transmembrane transport"/>
    <property type="evidence" value="ECO:0007669"/>
    <property type="project" value="InterPro"/>
</dbReference>
<evidence type="ECO:0000256" key="3">
    <source>
        <dbReference type="ARBA" id="ARBA00022475"/>
    </source>
</evidence>
<feature type="transmembrane region" description="Helical" evidence="7">
    <location>
        <begin position="137"/>
        <end position="159"/>
    </location>
</feature>
<dbReference type="AlphaFoldDB" id="A0A516Q654"/>
<evidence type="ECO:0000313" key="10">
    <source>
        <dbReference type="Proteomes" id="UP000319263"/>
    </source>
</evidence>
<dbReference type="Gene3D" id="1.10.3720.10">
    <property type="entry name" value="MetI-like"/>
    <property type="match status" value="1"/>
</dbReference>
<proteinExistence type="inferred from homology"/>
<organism evidence="9 10">
    <name type="scientific">Microlunatus elymi</name>
    <dbReference type="NCBI Taxonomy" id="2596828"/>
    <lineage>
        <taxon>Bacteria</taxon>
        <taxon>Bacillati</taxon>
        <taxon>Actinomycetota</taxon>
        <taxon>Actinomycetes</taxon>
        <taxon>Propionibacteriales</taxon>
        <taxon>Propionibacteriaceae</taxon>
        <taxon>Microlunatus</taxon>
    </lineage>
</organism>
<sequence length="275" mass="29987">MAIVVTQAPFLVTIYYSFQNWNLARPDARSFAGFDNYVAVIRNGAFLPALLNTVVIVGSSVIISLVLGLIFAMLLDRKFVGRAVARTLLITPFLVMPAASALIWKWSLLDANVGMINWAFGLVGIPPVSWNTDFPGVTITMVLTWQYTPFMMLILLAGLQSQSGEVLEAAQVDGAGPFRIFRTMTLPHLRTYAELATLLGTVLMIQVFDPVNIMTKGAGHSKTLSYLLYERAFIGQQVGEAAAYGVVTVIVTLVVSTIALRTMFRVFTEEGGGGR</sequence>
<evidence type="ECO:0000259" key="8">
    <source>
        <dbReference type="PROSITE" id="PS50928"/>
    </source>
</evidence>
<evidence type="ECO:0000256" key="2">
    <source>
        <dbReference type="ARBA" id="ARBA00022448"/>
    </source>
</evidence>
<feature type="transmembrane region" description="Helical" evidence="7">
    <location>
        <begin position="241"/>
        <end position="260"/>
    </location>
</feature>
<dbReference type="OrthoDB" id="9804439at2"/>
<keyword evidence="10" id="KW-1185">Reference proteome</keyword>
<feature type="transmembrane region" description="Helical" evidence="7">
    <location>
        <begin position="87"/>
        <end position="106"/>
    </location>
</feature>
<name>A0A516Q654_9ACTN</name>
<keyword evidence="3" id="KW-1003">Cell membrane</keyword>
<dbReference type="PANTHER" id="PTHR43005:SF2">
    <property type="entry name" value="INTEGRAL MEMBRANE SUGAR TRANSPORT PROTEIN"/>
    <property type="match status" value="1"/>
</dbReference>
<keyword evidence="5 7" id="KW-1133">Transmembrane helix</keyword>
<feature type="transmembrane region" description="Helical" evidence="7">
    <location>
        <begin position="49"/>
        <end position="75"/>
    </location>
</feature>
<feature type="transmembrane region" description="Helical" evidence="7">
    <location>
        <begin position="189"/>
        <end position="208"/>
    </location>
</feature>
<accession>A0A516Q654</accession>
<dbReference type="CDD" id="cd06261">
    <property type="entry name" value="TM_PBP2"/>
    <property type="match status" value="1"/>
</dbReference>
<dbReference type="Pfam" id="PF00528">
    <property type="entry name" value="BPD_transp_1"/>
    <property type="match status" value="1"/>
</dbReference>
<evidence type="ECO:0000256" key="7">
    <source>
        <dbReference type="RuleBase" id="RU363032"/>
    </source>
</evidence>
<comment type="similarity">
    <text evidence="7">Belongs to the binding-protein-dependent transport system permease family.</text>
</comment>
<dbReference type="InterPro" id="IPR035906">
    <property type="entry name" value="MetI-like_sf"/>
</dbReference>
<keyword evidence="6 7" id="KW-0472">Membrane</keyword>
<dbReference type="GO" id="GO:0005886">
    <property type="term" value="C:plasma membrane"/>
    <property type="evidence" value="ECO:0007669"/>
    <property type="project" value="UniProtKB-SubCell"/>
</dbReference>
<evidence type="ECO:0000256" key="4">
    <source>
        <dbReference type="ARBA" id="ARBA00022692"/>
    </source>
</evidence>
<protein>
    <submittedName>
        <fullName evidence="9">Sugar ABC transporter permease</fullName>
    </submittedName>
</protein>
<dbReference type="PROSITE" id="PS50928">
    <property type="entry name" value="ABC_TM1"/>
    <property type="match status" value="1"/>
</dbReference>
<dbReference type="SUPFAM" id="SSF161098">
    <property type="entry name" value="MetI-like"/>
    <property type="match status" value="1"/>
</dbReference>
<comment type="subcellular location">
    <subcellularLocation>
        <location evidence="1 7">Cell membrane</location>
        <topology evidence="1 7">Multi-pass membrane protein</topology>
    </subcellularLocation>
</comment>
<evidence type="ECO:0000313" key="9">
    <source>
        <dbReference type="EMBL" id="QDP98862.1"/>
    </source>
</evidence>
<dbReference type="PANTHER" id="PTHR43005">
    <property type="entry name" value="BLR7065 PROTEIN"/>
    <property type="match status" value="1"/>
</dbReference>
<dbReference type="Proteomes" id="UP000319263">
    <property type="component" value="Chromosome"/>
</dbReference>